<sequence>MTNNSFPELGFYGLAGHTENPGDLLDECRDAETLGLGSVFISERFNVKEAAALTGAAAAVTSQLGIATGVTNHNTRHPLVTATWGATVHRLSGGRFALGIGRGFDFLFDAIGAKRVTFDQMEDFVGLMRRLWHGETIFGHDGPAGAYPYLGLDPTFNEDIPILMAALGPKAMQFGGRVMDGVILHTFFSDEALGRCVNEIRSSAEQAGRDPESVKIWSVLAVACDLPEERRLRALVGRMATYMQAYGDLLVNVNGWDPAVLTRFKADETVASIGGAIDAKATRDQLEHIASLIPDEWLAASAQGDAATCAARVQDQFAQGADGVILHAATPKQLAPVLTEYSKVRDNDRFAGRSNNPGL</sequence>
<dbReference type="SUPFAM" id="SSF51679">
    <property type="entry name" value="Bacterial luciferase-like"/>
    <property type="match status" value="1"/>
</dbReference>
<proteinExistence type="predicted"/>
<dbReference type="InterPro" id="IPR050564">
    <property type="entry name" value="F420-G6PD/mer"/>
</dbReference>
<evidence type="ECO:0000313" key="4">
    <source>
        <dbReference type="EMBL" id="CAB4871128.1"/>
    </source>
</evidence>
<dbReference type="NCBIfam" id="TIGR03857">
    <property type="entry name" value="F420_MSMEG_2249"/>
    <property type="match status" value="1"/>
</dbReference>
<evidence type="ECO:0000313" key="3">
    <source>
        <dbReference type="EMBL" id="CAB4656667.1"/>
    </source>
</evidence>
<dbReference type="CDD" id="cd01097">
    <property type="entry name" value="Tetrahydromethanopterin_reductase"/>
    <property type="match status" value="1"/>
</dbReference>
<dbReference type="PANTHER" id="PTHR43244:SF1">
    <property type="entry name" value="5,10-METHYLENETETRAHYDROMETHANOPTERIN REDUCTASE"/>
    <property type="match status" value="1"/>
</dbReference>
<dbReference type="Gene3D" id="3.20.20.30">
    <property type="entry name" value="Luciferase-like domain"/>
    <property type="match status" value="1"/>
</dbReference>
<dbReference type="InterPro" id="IPR022378">
    <property type="entry name" value="F420_OxRdatse_MSMEG2249_pred"/>
</dbReference>
<dbReference type="GO" id="GO:0016705">
    <property type="term" value="F:oxidoreductase activity, acting on paired donors, with incorporation or reduction of molecular oxygen"/>
    <property type="evidence" value="ECO:0007669"/>
    <property type="project" value="InterPro"/>
</dbReference>
<reference evidence="4" key="1">
    <citation type="submission" date="2020-05" db="EMBL/GenBank/DDBJ databases">
        <authorList>
            <person name="Chiriac C."/>
            <person name="Salcher M."/>
            <person name="Ghai R."/>
            <person name="Kavagutti S V."/>
        </authorList>
    </citation>
    <scope>NUCLEOTIDE SEQUENCE</scope>
</reference>
<protein>
    <submittedName>
        <fullName evidence="4">Unannotated protein</fullName>
    </submittedName>
</protein>
<gene>
    <name evidence="3" type="ORF">UFOPK2242_00716</name>
    <name evidence="4" type="ORF">UFOPK3317_00898</name>
</gene>
<name>A0A6J7DNP8_9ZZZZ</name>
<dbReference type="InterPro" id="IPR011251">
    <property type="entry name" value="Luciferase-like_dom"/>
</dbReference>
<dbReference type="InterPro" id="IPR036661">
    <property type="entry name" value="Luciferase-like_sf"/>
</dbReference>
<feature type="domain" description="Luciferase-like" evidence="2">
    <location>
        <begin position="19"/>
        <end position="321"/>
    </location>
</feature>
<dbReference type="PANTHER" id="PTHR43244">
    <property type="match status" value="1"/>
</dbReference>
<dbReference type="EMBL" id="CAEZWM010000073">
    <property type="protein sequence ID" value="CAB4656667.1"/>
    <property type="molecule type" value="Genomic_DNA"/>
</dbReference>
<dbReference type="Pfam" id="PF00296">
    <property type="entry name" value="Bac_luciferase"/>
    <property type="match status" value="1"/>
</dbReference>
<dbReference type="AlphaFoldDB" id="A0A6J7DNP8"/>
<organism evidence="4">
    <name type="scientific">freshwater metagenome</name>
    <dbReference type="NCBI Taxonomy" id="449393"/>
    <lineage>
        <taxon>unclassified sequences</taxon>
        <taxon>metagenomes</taxon>
        <taxon>ecological metagenomes</taxon>
    </lineage>
</organism>
<accession>A0A6J7DNP8</accession>
<keyword evidence="1" id="KW-0560">Oxidoreductase</keyword>
<evidence type="ECO:0000256" key="1">
    <source>
        <dbReference type="ARBA" id="ARBA00023002"/>
    </source>
</evidence>
<dbReference type="EMBL" id="CAFBLK010000145">
    <property type="protein sequence ID" value="CAB4871128.1"/>
    <property type="molecule type" value="Genomic_DNA"/>
</dbReference>
<evidence type="ECO:0000259" key="2">
    <source>
        <dbReference type="Pfam" id="PF00296"/>
    </source>
</evidence>